<gene>
    <name evidence="1" type="ORF">LOK49_LG07G02890</name>
</gene>
<reference evidence="1 2" key="1">
    <citation type="journal article" date="2022" name="Plant J.">
        <title>Chromosome-level genome of Camellia lanceoleosa provides a valuable resource for understanding genome evolution and self-incompatibility.</title>
        <authorList>
            <person name="Gong W."/>
            <person name="Xiao S."/>
            <person name="Wang L."/>
            <person name="Liao Z."/>
            <person name="Chang Y."/>
            <person name="Mo W."/>
            <person name="Hu G."/>
            <person name="Li W."/>
            <person name="Zhao G."/>
            <person name="Zhu H."/>
            <person name="Hu X."/>
            <person name="Ji K."/>
            <person name="Xiang X."/>
            <person name="Song Q."/>
            <person name="Yuan D."/>
            <person name="Jin S."/>
            <person name="Zhang L."/>
        </authorList>
    </citation>
    <scope>NUCLEOTIDE SEQUENCE [LARGE SCALE GENOMIC DNA]</scope>
    <source>
        <strain evidence="1">SQ_2022a</strain>
    </source>
</reference>
<name>A0ACC0H4L3_9ERIC</name>
<sequence>MIVTSSRDKSLIVWHLTKEDRVYGLPHRRLTSYSHFVEDVILSSDGQFALSGSWDQTVVFSEIMNPNGPKEIN</sequence>
<proteinExistence type="predicted"/>
<accession>A0ACC0H4L3</accession>
<protein>
    <submittedName>
        <fullName evidence="1">Guanine nucleotide-binding protein subunit beta-like protein</fullName>
    </submittedName>
</protein>
<comment type="caution">
    <text evidence="1">The sequence shown here is derived from an EMBL/GenBank/DDBJ whole genome shotgun (WGS) entry which is preliminary data.</text>
</comment>
<dbReference type="EMBL" id="CM045764">
    <property type="protein sequence ID" value="KAI8007753.1"/>
    <property type="molecule type" value="Genomic_DNA"/>
</dbReference>
<organism evidence="1 2">
    <name type="scientific">Camellia lanceoleosa</name>
    <dbReference type="NCBI Taxonomy" id="1840588"/>
    <lineage>
        <taxon>Eukaryota</taxon>
        <taxon>Viridiplantae</taxon>
        <taxon>Streptophyta</taxon>
        <taxon>Embryophyta</taxon>
        <taxon>Tracheophyta</taxon>
        <taxon>Spermatophyta</taxon>
        <taxon>Magnoliopsida</taxon>
        <taxon>eudicotyledons</taxon>
        <taxon>Gunneridae</taxon>
        <taxon>Pentapetalae</taxon>
        <taxon>asterids</taxon>
        <taxon>Ericales</taxon>
        <taxon>Theaceae</taxon>
        <taxon>Camellia</taxon>
    </lineage>
</organism>
<evidence type="ECO:0000313" key="1">
    <source>
        <dbReference type="EMBL" id="KAI8007753.1"/>
    </source>
</evidence>
<keyword evidence="2" id="KW-1185">Reference proteome</keyword>
<dbReference type="Proteomes" id="UP001060215">
    <property type="component" value="Chromosome 7"/>
</dbReference>
<evidence type="ECO:0000313" key="2">
    <source>
        <dbReference type="Proteomes" id="UP001060215"/>
    </source>
</evidence>